<keyword evidence="1" id="KW-0560">Oxidoreductase</keyword>
<dbReference type="Proteomes" id="UP000182652">
    <property type="component" value="Unassembled WGS sequence"/>
</dbReference>
<evidence type="ECO:0000313" key="5">
    <source>
        <dbReference type="Proteomes" id="UP000182652"/>
    </source>
</evidence>
<feature type="domain" description="Luciferase-like" evidence="3">
    <location>
        <begin position="15"/>
        <end position="306"/>
    </location>
</feature>
<name>A0A1H4JQJ6_9MICC</name>
<proteinExistence type="predicted"/>
<organism evidence="4 5">
    <name type="scientific">Arthrobacter woluwensis</name>
    <dbReference type="NCBI Taxonomy" id="156980"/>
    <lineage>
        <taxon>Bacteria</taxon>
        <taxon>Bacillati</taxon>
        <taxon>Actinomycetota</taxon>
        <taxon>Actinomycetes</taxon>
        <taxon>Micrococcales</taxon>
        <taxon>Micrococcaceae</taxon>
        <taxon>Arthrobacter</taxon>
    </lineage>
</organism>
<protein>
    <submittedName>
        <fullName evidence="4">Flavin-dependent oxidoreductase, luciferase family (Includes alkanesulfonate monooxygenase SsuD and methylene tetrahydromethanopterin reductase)</fullName>
    </submittedName>
</protein>
<evidence type="ECO:0000313" key="4">
    <source>
        <dbReference type="EMBL" id="SEB47882.1"/>
    </source>
</evidence>
<dbReference type="Pfam" id="PF00296">
    <property type="entry name" value="Bac_luciferase"/>
    <property type="match status" value="1"/>
</dbReference>
<reference evidence="4 5" key="1">
    <citation type="submission" date="2016-10" db="EMBL/GenBank/DDBJ databases">
        <authorList>
            <person name="de Groot N.N."/>
        </authorList>
    </citation>
    <scope>NUCLEOTIDE SEQUENCE [LARGE SCALE GENOMIC DNA]</scope>
    <source>
        <strain evidence="4 5">DSM 10495</strain>
    </source>
</reference>
<keyword evidence="5" id="KW-1185">Reference proteome</keyword>
<dbReference type="GO" id="GO:0005829">
    <property type="term" value="C:cytosol"/>
    <property type="evidence" value="ECO:0007669"/>
    <property type="project" value="TreeGrafter"/>
</dbReference>
<dbReference type="AlphaFoldDB" id="A0A1H4JQJ6"/>
<dbReference type="GO" id="GO:0004497">
    <property type="term" value="F:monooxygenase activity"/>
    <property type="evidence" value="ECO:0007669"/>
    <property type="project" value="UniProtKB-KW"/>
</dbReference>
<sequence length="386" mass="42203">MKFQVLDIIPHLKNPLTGEIVSPSERLSQVMETARRAEELGFDSFSVGERHAGEFISSSPTTVLAAIAAVTSHIRLQSGVTVLSVLDPVRVAEDYATIDQLSAGRLELVIGKGNEVLQYPLFGLSLDDQWELLAEKYGLLHRLWREEGVTWEGRFRPALTDPTTTTPRPFAGAPRVWHGSATSLTSAALAAQYGDPLFTANAIQPRENYKVLIDHYREEYARHGHDPRFAYLGSGSGAGGVFLADTTQEAKAQFGPVYEALTAHRNVPGNNSPYRDIDHAVAEGPALVGSPEQVVDKILSYHELYGHDLQSISLPTTLPFDQQLDLLERFATEVIPAVRAAAPTTLWEEADPYGGRPAVAGAHEPDAAARITELNDQHRSQHAFVS</sequence>
<dbReference type="InterPro" id="IPR050766">
    <property type="entry name" value="Bact_Lucif_Oxidored"/>
</dbReference>
<evidence type="ECO:0000256" key="1">
    <source>
        <dbReference type="ARBA" id="ARBA00023002"/>
    </source>
</evidence>
<gene>
    <name evidence="4" type="ORF">SAMN04489745_0294</name>
</gene>
<dbReference type="InterPro" id="IPR036661">
    <property type="entry name" value="Luciferase-like_sf"/>
</dbReference>
<evidence type="ECO:0000256" key="2">
    <source>
        <dbReference type="ARBA" id="ARBA00023033"/>
    </source>
</evidence>
<dbReference type="SUPFAM" id="SSF51679">
    <property type="entry name" value="Bacterial luciferase-like"/>
    <property type="match status" value="1"/>
</dbReference>
<dbReference type="PANTHER" id="PTHR30137:SF8">
    <property type="entry name" value="BLR5498 PROTEIN"/>
    <property type="match status" value="1"/>
</dbReference>
<dbReference type="PANTHER" id="PTHR30137">
    <property type="entry name" value="LUCIFERASE-LIKE MONOOXYGENASE"/>
    <property type="match status" value="1"/>
</dbReference>
<dbReference type="GO" id="GO:0016705">
    <property type="term" value="F:oxidoreductase activity, acting on paired donors, with incorporation or reduction of molecular oxygen"/>
    <property type="evidence" value="ECO:0007669"/>
    <property type="project" value="InterPro"/>
</dbReference>
<evidence type="ECO:0000259" key="3">
    <source>
        <dbReference type="Pfam" id="PF00296"/>
    </source>
</evidence>
<dbReference type="InterPro" id="IPR011251">
    <property type="entry name" value="Luciferase-like_dom"/>
</dbReference>
<dbReference type="STRING" id="156980.SAMN04489745_0294"/>
<accession>A0A1H4JQJ6</accession>
<keyword evidence="2 4" id="KW-0503">Monooxygenase</keyword>
<dbReference type="Gene3D" id="3.20.20.30">
    <property type="entry name" value="Luciferase-like domain"/>
    <property type="match status" value="1"/>
</dbReference>
<dbReference type="RefSeq" id="WP_066216501.1">
    <property type="nucleotide sequence ID" value="NZ_FNSN01000003.1"/>
</dbReference>
<dbReference type="EMBL" id="FNSN01000003">
    <property type="protein sequence ID" value="SEB47882.1"/>
    <property type="molecule type" value="Genomic_DNA"/>
</dbReference>